<dbReference type="AlphaFoldDB" id="A0A9Q8STY6"/>
<organism evidence="2 3">
    <name type="scientific">Colletotrichum lupini</name>
    <dbReference type="NCBI Taxonomy" id="145971"/>
    <lineage>
        <taxon>Eukaryota</taxon>
        <taxon>Fungi</taxon>
        <taxon>Dikarya</taxon>
        <taxon>Ascomycota</taxon>
        <taxon>Pezizomycotina</taxon>
        <taxon>Sordariomycetes</taxon>
        <taxon>Hypocreomycetidae</taxon>
        <taxon>Glomerellales</taxon>
        <taxon>Glomerellaceae</taxon>
        <taxon>Colletotrichum</taxon>
        <taxon>Colletotrichum acutatum species complex</taxon>
    </lineage>
</organism>
<proteinExistence type="predicted"/>
<protein>
    <submittedName>
        <fullName evidence="2">Uncharacterized protein</fullName>
    </submittedName>
</protein>
<dbReference type="RefSeq" id="XP_049144140.1">
    <property type="nucleotide sequence ID" value="XM_049286997.1"/>
</dbReference>
<feature type="compositionally biased region" description="Polar residues" evidence="1">
    <location>
        <begin position="1"/>
        <end position="13"/>
    </location>
</feature>
<dbReference type="GeneID" id="73342007"/>
<accession>A0A9Q8STY6</accession>
<dbReference type="EMBL" id="CP019476">
    <property type="protein sequence ID" value="UQC82517.1"/>
    <property type="molecule type" value="Genomic_DNA"/>
</dbReference>
<name>A0A9Q8STY6_9PEZI</name>
<dbReference type="Proteomes" id="UP000830671">
    <property type="component" value="Chromosome 4"/>
</dbReference>
<gene>
    <name evidence="2" type="ORF">CLUP02_08005</name>
</gene>
<feature type="compositionally biased region" description="Basic and acidic residues" evidence="1">
    <location>
        <begin position="22"/>
        <end position="33"/>
    </location>
</feature>
<keyword evidence="3" id="KW-1185">Reference proteome</keyword>
<sequence length="286" mass="32000">MVPNRTSMASSTPERVVGRRLVHNDEPRPRVPDPPEDSSTPSPLLPLLPLIPKTSLTVPVPSPATLRHLCVRIYWGPRGLNLSSNEILAANRPSNDWLSLSSSAILRHPDGLSDSSRATLSAISKLALSLLVMIHSTSLSRQFGPQRRRISAWKKRLRWRSAPYSLPQTFRILSEVYHAVPVSESGVVSLILCERRPMVLLPVDFDSRQIVNLDGISTKQLCTSLQYEEQVTRRVVFVSQAIFGAFEYAILTLTSEIGTTPMKTGRYSDQSTCSFLEAYQRKPPKW</sequence>
<dbReference type="KEGG" id="clup:CLUP02_08005"/>
<evidence type="ECO:0000313" key="3">
    <source>
        <dbReference type="Proteomes" id="UP000830671"/>
    </source>
</evidence>
<evidence type="ECO:0000256" key="1">
    <source>
        <dbReference type="SAM" id="MobiDB-lite"/>
    </source>
</evidence>
<feature type="region of interest" description="Disordered" evidence="1">
    <location>
        <begin position="1"/>
        <end position="43"/>
    </location>
</feature>
<reference evidence="2" key="1">
    <citation type="journal article" date="2021" name="Mol. Plant Microbe Interact.">
        <title>Complete Genome Sequence of the Plant-Pathogenic Fungus Colletotrichum lupini.</title>
        <authorList>
            <person name="Baroncelli R."/>
            <person name="Pensec F."/>
            <person name="Da Lio D."/>
            <person name="Boufleur T."/>
            <person name="Vicente I."/>
            <person name="Sarrocco S."/>
            <person name="Picot A."/>
            <person name="Baraldi E."/>
            <person name="Sukno S."/>
            <person name="Thon M."/>
            <person name="Le Floch G."/>
        </authorList>
    </citation>
    <scope>NUCLEOTIDE SEQUENCE</scope>
    <source>
        <strain evidence="2">IMI 504893</strain>
    </source>
</reference>
<evidence type="ECO:0000313" key="2">
    <source>
        <dbReference type="EMBL" id="UQC82517.1"/>
    </source>
</evidence>